<protein>
    <submittedName>
        <fullName evidence="1">Uncharacterized protein</fullName>
    </submittedName>
</protein>
<dbReference type="AlphaFoldDB" id="A0AAD6DAH6"/>
<accession>A0AAD6DAH6</accession>
<evidence type="ECO:0000313" key="1">
    <source>
        <dbReference type="EMBL" id="KAJ5569246.1"/>
    </source>
</evidence>
<sequence length="84" mass="9322">MPSTSPATLDRILQPILSLLECRALQQRASGSRRLSLADGSLDQKSTLLDVPRASPFLRDCQSCSDKTSRAVNFDFLLLLRDML</sequence>
<gene>
    <name evidence="1" type="ORF">N7450_011732</name>
</gene>
<dbReference type="Proteomes" id="UP001216150">
    <property type="component" value="Unassembled WGS sequence"/>
</dbReference>
<name>A0AAD6DAH6_9EURO</name>
<keyword evidence="2" id="KW-1185">Reference proteome</keyword>
<comment type="caution">
    <text evidence="1">The sequence shown here is derived from an EMBL/GenBank/DDBJ whole genome shotgun (WGS) entry which is preliminary data.</text>
</comment>
<organism evidence="1 2">
    <name type="scientific">Penicillium hetheringtonii</name>
    <dbReference type="NCBI Taxonomy" id="911720"/>
    <lineage>
        <taxon>Eukaryota</taxon>
        <taxon>Fungi</taxon>
        <taxon>Dikarya</taxon>
        <taxon>Ascomycota</taxon>
        <taxon>Pezizomycotina</taxon>
        <taxon>Eurotiomycetes</taxon>
        <taxon>Eurotiomycetidae</taxon>
        <taxon>Eurotiales</taxon>
        <taxon>Aspergillaceae</taxon>
        <taxon>Penicillium</taxon>
    </lineage>
</organism>
<evidence type="ECO:0000313" key="2">
    <source>
        <dbReference type="Proteomes" id="UP001216150"/>
    </source>
</evidence>
<proteinExistence type="predicted"/>
<dbReference type="EMBL" id="JAQJAC010000010">
    <property type="protein sequence ID" value="KAJ5569246.1"/>
    <property type="molecule type" value="Genomic_DNA"/>
</dbReference>
<reference evidence="1 2" key="1">
    <citation type="journal article" date="2023" name="IMA Fungus">
        <title>Comparative genomic study of the Penicillium genus elucidates a diverse pangenome and 15 lateral gene transfer events.</title>
        <authorList>
            <person name="Petersen C."/>
            <person name="Sorensen T."/>
            <person name="Nielsen M.R."/>
            <person name="Sondergaard T.E."/>
            <person name="Sorensen J.L."/>
            <person name="Fitzpatrick D.A."/>
            <person name="Frisvad J.C."/>
            <person name="Nielsen K.L."/>
        </authorList>
    </citation>
    <scope>NUCLEOTIDE SEQUENCE [LARGE SCALE GENOMIC DNA]</scope>
    <source>
        <strain evidence="1 2">IBT 29057</strain>
    </source>
</reference>